<dbReference type="PANTHER" id="PTHR21377:SF0">
    <property type="entry name" value="PROTEIN FAM210B, MITOCHONDRIAL"/>
    <property type="match status" value="1"/>
</dbReference>
<reference evidence="3 4" key="1">
    <citation type="submission" date="2024-02" db="EMBL/GenBank/DDBJ databases">
        <authorList>
            <person name="Daric V."/>
            <person name="Darras S."/>
        </authorList>
    </citation>
    <scope>NUCLEOTIDE SEQUENCE [LARGE SCALE GENOMIC DNA]</scope>
</reference>
<keyword evidence="1" id="KW-0472">Membrane</keyword>
<organism evidence="3 4">
    <name type="scientific">Clavelina lepadiformis</name>
    <name type="common">Light-bulb sea squirt</name>
    <name type="synonym">Ascidia lepadiformis</name>
    <dbReference type="NCBI Taxonomy" id="159417"/>
    <lineage>
        <taxon>Eukaryota</taxon>
        <taxon>Metazoa</taxon>
        <taxon>Chordata</taxon>
        <taxon>Tunicata</taxon>
        <taxon>Ascidiacea</taxon>
        <taxon>Aplousobranchia</taxon>
        <taxon>Clavelinidae</taxon>
        <taxon>Clavelina</taxon>
    </lineage>
</organism>
<feature type="transmembrane region" description="Helical" evidence="1">
    <location>
        <begin position="175"/>
        <end position="201"/>
    </location>
</feature>
<evidence type="ECO:0000313" key="4">
    <source>
        <dbReference type="Proteomes" id="UP001642483"/>
    </source>
</evidence>
<feature type="domain" description="DUF1279" evidence="2">
    <location>
        <begin position="170"/>
        <end position="203"/>
    </location>
</feature>
<accession>A0ABP0FJR4</accession>
<dbReference type="InterPro" id="IPR009688">
    <property type="entry name" value="FAM210A/B-like_dom"/>
</dbReference>
<keyword evidence="1" id="KW-0812">Transmembrane</keyword>
<proteinExistence type="predicted"/>
<gene>
    <name evidence="3" type="ORF">CVLEPA_LOCUS8503</name>
</gene>
<evidence type="ECO:0000313" key="3">
    <source>
        <dbReference type="EMBL" id="CAK8678587.1"/>
    </source>
</evidence>
<evidence type="ECO:0000256" key="1">
    <source>
        <dbReference type="SAM" id="Phobius"/>
    </source>
</evidence>
<dbReference type="PANTHER" id="PTHR21377">
    <property type="entry name" value="PROTEIN FAM210B, MITOCHONDRIAL"/>
    <property type="match status" value="1"/>
</dbReference>
<dbReference type="EMBL" id="CAWYQH010000057">
    <property type="protein sequence ID" value="CAK8678587.1"/>
    <property type="molecule type" value="Genomic_DNA"/>
</dbReference>
<keyword evidence="4" id="KW-1185">Reference proteome</keyword>
<sequence>MSLGLKDVTVRCQKLISNKFLKGRKLLSISAHFSSTVSADGLLKAKKCYSSTATTETENSFLKYCKEYEGIFKEREIKCNSSLLMLASKNTECLAKSLGNQQKITHPYYDHKPVTFCNLLHNSEVTQHNIYGLYEAKRWYRTSHSSASNDSQKQEDLSPNDGNPASKANQLKKVFAIYGSFGIAFHIVTSLVSLGICYLIVSRYCMKCIFKTDCF</sequence>
<evidence type="ECO:0000259" key="2">
    <source>
        <dbReference type="Pfam" id="PF06916"/>
    </source>
</evidence>
<protein>
    <recommendedName>
        <fullName evidence="2">DUF1279 domain-containing protein</fullName>
    </recommendedName>
</protein>
<dbReference type="Pfam" id="PF06916">
    <property type="entry name" value="FAM210A-B_dom"/>
    <property type="match status" value="1"/>
</dbReference>
<name>A0ABP0FJR4_CLALP</name>
<dbReference type="Proteomes" id="UP001642483">
    <property type="component" value="Unassembled WGS sequence"/>
</dbReference>
<comment type="caution">
    <text evidence="3">The sequence shown here is derived from an EMBL/GenBank/DDBJ whole genome shotgun (WGS) entry which is preliminary data.</text>
</comment>
<keyword evidence="1" id="KW-1133">Transmembrane helix</keyword>
<dbReference type="InterPro" id="IPR045866">
    <property type="entry name" value="FAM210A/B-like"/>
</dbReference>